<dbReference type="EMBL" id="CAVMJV010000002">
    <property type="protein sequence ID" value="CAK5014591.1"/>
    <property type="molecule type" value="Genomic_DNA"/>
</dbReference>
<dbReference type="Proteomes" id="UP001497535">
    <property type="component" value="Unassembled WGS sequence"/>
</dbReference>
<evidence type="ECO:0000313" key="1">
    <source>
        <dbReference type="EMBL" id="CAK5014591.1"/>
    </source>
</evidence>
<protein>
    <submittedName>
        <fullName evidence="1">Uncharacterized protein</fullName>
    </submittedName>
</protein>
<comment type="caution">
    <text evidence="1">The sequence shown here is derived from an EMBL/GenBank/DDBJ whole genome shotgun (WGS) entry which is preliminary data.</text>
</comment>
<sequence length="99" mass="11821">MFLYKVQNSIINLISFKLPKFFYKIYLPRCSSNSNFNINNTRILSNLDIQILSIFASRLCMSDQGAVIYWTFRWISFTSRKVYIRYHLYLLVETGHSFS</sequence>
<keyword evidence="2" id="KW-1185">Reference proteome</keyword>
<gene>
    <name evidence="1" type="ORF">MENTE1834_LOCUS2756</name>
</gene>
<accession>A0ACB0XRU7</accession>
<evidence type="ECO:0000313" key="2">
    <source>
        <dbReference type="Proteomes" id="UP001497535"/>
    </source>
</evidence>
<reference evidence="1" key="1">
    <citation type="submission" date="2023-11" db="EMBL/GenBank/DDBJ databases">
        <authorList>
            <person name="Poullet M."/>
        </authorList>
    </citation>
    <scope>NUCLEOTIDE SEQUENCE</scope>
    <source>
        <strain evidence="1">E1834</strain>
    </source>
</reference>
<organism evidence="1 2">
    <name type="scientific">Meloidogyne enterolobii</name>
    <name type="common">Root-knot nematode worm</name>
    <name type="synonym">Meloidogyne mayaguensis</name>
    <dbReference type="NCBI Taxonomy" id="390850"/>
    <lineage>
        <taxon>Eukaryota</taxon>
        <taxon>Metazoa</taxon>
        <taxon>Ecdysozoa</taxon>
        <taxon>Nematoda</taxon>
        <taxon>Chromadorea</taxon>
        <taxon>Rhabditida</taxon>
        <taxon>Tylenchina</taxon>
        <taxon>Tylenchomorpha</taxon>
        <taxon>Tylenchoidea</taxon>
        <taxon>Meloidogynidae</taxon>
        <taxon>Meloidogyninae</taxon>
        <taxon>Meloidogyne</taxon>
    </lineage>
</organism>
<proteinExistence type="predicted"/>
<name>A0ACB0XRU7_MELEN</name>